<dbReference type="Gramene" id="TVU08156">
    <property type="protein sequence ID" value="TVU08156"/>
    <property type="gene ID" value="EJB05_41545"/>
</dbReference>
<protein>
    <submittedName>
        <fullName evidence="1">Uncharacterized protein</fullName>
    </submittedName>
</protein>
<evidence type="ECO:0000313" key="1">
    <source>
        <dbReference type="EMBL" id="TVU08156.1"/>
    </source>
</evidence>
<gene>
    <name evidence="1" type="ORF">EJB05_41545</name>
</gene>
<accession>A0A5J9T9W9</accession>
<dbReference type="EMBL" id="RWGY01000039">
    <property type="protein sequence ID" value="TVU08156.1"/>
    <property type="molecule type" value="Genomic_DNA"/>
</dbReference>
<comment type="caution">
    <text evidence="1">The sequence shown here is derived from an EMBL/GenBank/DDBJ whole genome shotgun (WGS) entry which is preliminary data.</text>
</comment>
<reference evidence="1 2" key="1">
    <citation type="journal article" date="2019" name="Sci. Rep.">
        <title>A high-quality genome of Eragrostis curvula grass provides insights into Poaceae evolution and supports new strategies to enhance forage quality.</title>
        <authorList>
            <person name="Carballo J."/>
            <person name="Santos B.A.C.M."/>
            <person name="Zappacosta D."/>
            <person name="Garbus I."/>
            <person name="Selva J.P."/>
            <person name="Gallo C.A."/>
            <person name="Diaz A."/>
            <person name="Albertini E."/>
            <person name="Caccamo M."/>
            <person name="Echenique V."/>
        </authorList>
    </citation>
    <scope>NUCLEOTIDE SEQUENCE [LARGE SCALE GENOMIC DNA]</scope>
    <source>
        <strain evidence="2">cv. Victoria</strain>
        <tissue evidence="1">Leaf</tissue>
    </source>
</reference>
<sequence length="126" mass="13444">MLSCCIATFQLFQQIGESSGPVPRTSLSEPGAPAVCFKRCLSGSGGVNAEAPSPTLSEERQVVASAVGTWRPGQFLPRPLQDGPSSGWKIMLLSRSLREGGQPICLHPRASKNRIRSDEASHVTVQ</sequence>
<evidence type="ECO:0000313" key="2">
    <source>
        <dbReference type="Proteomes" id="UP000324897"/>
    </source>
</evidence>
<dbReference type="OrthoDB" id="10471258at2759"/>
<dbReference type="AlphaFoldDB" id="A0A5J9T9W9"/>
<dbReference type="Proteomes" id="UP000324897">
    <property type="component" value="Chromosome 3"/>
</dbReference>
<name>A0A5J9T9W9_9POAL</name>
<keyword evidence="2" id="KW-1185">Reference proteome</keyword>
<proteinExistence type="predicted"/>
<organism evidence="1 2">
    <name type="scientific">Eragrostis curvula</name>
    <name type="common">weeping love grass</name>
    <dbReference type="NCBI Taxonomy" id="38414"/>
    <lineage>
        <taxon>Eukaryota</taxon>
        <taxon>Viridiplantae</taxon>
        <taxon>Streptophyta</taxon>
        <taxon>Embryophyta</taxon>
        <taxon>Tracheophyta</taxon>
        <taxon>Spermatophyta</taxon>
        <taxon>Magnoliopsida</taxon>
        <taxon>Liliopsida</taxon>
        <taxon>Poales</taxon>
        <taxon>Poaceae</taxon>
        <taxon>PACMAD clade</taxon>
        <taxon>Chloridoideae</taxon>
        <taxon>Eragrostideae</taxon>
        <taxon>Eragrostidinae</taxon>
        <taxon>Eragrostis</taxon>
    </lineage>
</organism>